<proteinExistence type="predicted"/>
<dbReference type="AlphaFoldDB" id="A0A3D8J0M7"/>
<protein>
    <submittedName>
        <fullName evidence="1">Transcriptional regulator</fullName>
    </submittedName>
</protein>
<dbReference type="RefSeq" id="WP_115582613.1">
    <property type="nucleotide sequence ID" value="NZ_NXLW01000020.1"/>
</dbReference>
<comment type="caution">
    <text evidence="1">The sequence shown here is derived from an EMBL/GenBank/DDBJ whole genome shotgun (WGS) entry which is preliminary data.</text>
</comment>
<organism evidence="1 2">
    <name type="scientific">Helicobacter aurati</name>
    <dbReference type="NCBI Taxonomy" id="137778"/>
    <lineage>
        <taxon>Bacteria</taxon>
        <taxon>Pseudomonadati</taxon>
        <taxon>Campylobacterota</taxon>
        <taxon>Epsilonproteobacteria</taxon>
        <taxon>Campylobacterales</taxon>
        <taxon>Helicobacteraceae</taxon>
        <taxon>Helicobacter</taxon>
    </lineage>
</organism>
<dbReference type="EMBL" id="NXLW01000020">
    <property type="protein sequence ID" value="RDU70394.1"/>
    <property type="molecule type" value="Genomic_DNA"/>
</dbReference>
<gene>
    <name evidence="1" type="ORF">CQA66_08275</name>
</gene>
<sequence>MKNNKDNLVKIVSKRLNVGYVELSEILGYSRSSIANAARKNKISKPMVRSLELLLELQDIKEQIKEVDNFKSKMKNFIDT</sequence>
<reference evidence="1 2" key="1">
    <citation type="submission" date="2018-04" db="EMBL/GenBank/DDBJ databases">
        <title>Novel Campyloabacter and Helicobacter Species and Strains.</title>
        <authorList>
            <person name="Mannion A.J."/>
            <person name="Shen Z."/>
            <person name="Fox J.G."/>
        </authorList>
    </citation>
    <scope>NUCLEOTIDE SEQUENCE [LARGE SCALE GENOMIC DNA]</scope>
    <source>
        <strain evidence="1 2">MIT 97-5075</strain>
    </source>
</reference>
<evidence type="ECO:0000313" key="1">
    <source>
        <dbReference type="EMBL" id="RDU70394.1"/>
    </source>
</evidence>
<keyword evidence="2" id="KW-1185">Reference proteome</keyword>
<name>A0A3D8J0M7_9HELI</name>
<evidence type="ECO:0000313" key="2">
    <source>
        <dbReference type="Proteomes" id="UP000256424"/>
    </source>
</evidence>
<dbReference type="Proteomes" id="UP000256424">
    <property type="component" value="Unassembled WGS sequence"/>
</dbReference>
<accession>A0A3D8J0M7</accession>